<comment type="caution">
    <text evidence="2">The sequence shown here is derived from an EMBL/GenBank/DDBJ whole genome shotgun (WGS) entry which is preliminary data.</text>
</comment>
<proteinExistence type="predicted"/>
<dbReference type="AlphaFoldDB" id="A0A8S9MPZ8"/>
<name>A0A8S9MPZ8_BRACR</name>
<gene>
    <name evidence="2" type="ORF">F2Q69_00054523</name>
</gene>
<feature type="region of interest" description="Disordered" evidence="1">
    <location>
        <begin position="1"/>
        <end position="73"/>
    </location>
</feature>
<accession>A0A8S9MPZ8</accession>
<sequence length="513" mass="55994">MVAREELSPSSDRSIDQVSPPPLRSDSKFGKGKGAVSGSSLPIDRSVGTQLLASATRSHQSLPRDSDFRELPQEDVDGDCVVEGAGEIVPARANDDPVIERRSEGDSAANVIGRDRAATVDGIPDGGVDDRSIDPMGKIRRLTPFSYHLDGAIVQLLDLPSKLARPSVEQGQSWGDVLPTESTFRSVSSMLKECGAYGVEFIIPRPDQWLWTPPIGFQLALTGHSWSIGRSVCDLLLNRSINHDVVFLYALALTDHSRSIGRSVYLQGTFFLSSFPFALRRNSPFFLSPYYFPVCRHDFFIVPMVAREELSPSSDRSIDQVAPPPLRSDSKFRKGKGAVSGSSLPIDRSVGTQLLASATRSHQSLLRDSDSRELPQEDVDGDCVVEGAGEIVPARANDDPVIERRSEDDSAAKEIGWDRAAAVDGIPDRGVDDRSIGPMGKIRRLTPFSYHLDGAIVQLLDLPSKLARPSVVQGQSWGDVLPTESTFRSVSSLMKECGAYVVEFIIPRPDQRL</sequence>
<evidence type="ECO:0000313" key="2">
    <source>
        <dbReference type="EMBL" id="KAF3485975.1"/>
    </source>
</evidence>
<organism evidence="2 3">
    <name type="scientific">Brassica cretica</name>
    <name type="common">Mustard</name>
    <dbReference type="NCBI Taxonomy" id="69181"/>
    <lineage>
        <taxon>Eukaryota</taxon>
        <taxon>Viridiplantae</taxon>
        <taxon>Streptophyta</taxon>
        <taxon>Embryophyta</taxon>
        <taxon>Tracheophyta</taxon>
        <taxon>Spermatophyta</taxon>
        <taxon>Magnoliopsida</taxon>
        <taxon>eudicotyledons</taxon>
        <taxon>Gunneridae</taxon>
        <taxon>Pentapetalae</taxon>
        <taxon>rosids</taxon>
        <taxon>malvids</taxon>
        <taxon>Brassicales</taxon>
        <taxon>Brassicaceae</taxon>
        <taxon>Brassiceae</taxon>
        <taxon>Brassica</taxon>
    </lineage>
</organism>
<feature type="compositionally biased region" description="Polar residues" evidence="1">
    <location>
        <begin position="47"/>
        <end position="61"/>
    </location>
</feature>
<protein>
    <submittedName>
        <fullName evidence="2">Uncharacterized protein</fullName>
    </submittedName>
</protein>
<dbReference type="EMBL" id="QGKX02002183">
    <property type="protein sequence ID" value="KAF3485975.1"/>
    <property type="molecule type" value="Genomic_DNA"/>
</dbReference>
<dbReference type="Proteomes" id="UP000712600">
    <property type="component" value="Unassembled WGS sequence"/>
</dbReference>
<feature type="compositionally biased region" description="Basic and acidic residues" evidence="1">
    <location>
        <begin position="62"/>
        <end position="72"/>
    </location>
</feature>
<reference evidence="2" key="1">
    <citation type="submission" date="2019-12" db="EMBL/GenBank/DDBJ databases">
        <title>Genome sequencing and annotation of Brassica cretica.</title>
        <authorList>
            <person name="Studholme D.J."/>
            <person name="Sarris P."/>
        </authorList>
    </citation>
    <scope>NUCLEOTIDE SEQUENCE</scope>
    <source>
        <strain evidence="2">PFS-109/04</strain>
        <tissue evidence="2">Leaf</tissue>
    </source>
</reference>
<evidence type="ECO:0000256" key="1">
    <source>
        <dbReference type="SAM" id="MobiDB-lite"/>
    </source>
</evidence>
<feature type="region of interest" description="Disordered" evidence="1">
    <location>
        <begin position="313"/>
        <end position="345"/>
    </location>
</feature>
<evidence type="ECO:0000313" key="3">
    <source>
        <dbReference type="Proteomes" id="UP000712600"/>
    </source>
</evidence>